<feature type="chain" id="PRO_5020940233" description="DUF2946 domain-containing protein" evidence="1">
    <location>
        <begin position="33"/>
        <end position="125"/>
    </location>
</feature>
<dbReference type="Proteomes" id="UP000292627">
    <property type="component" value="Unassembled WGS sequence"/>
</dbReference>
<evidence type="ECO:0000313" key="2">
    <source>
        <dbReference type="EMBL" id="TAA26660.1"/>
    </source>
</evidence>
<name>A0A4Q8LDJ8_9GAMM</name>
<gene>
    <name evidence="2" type="ORF">EA660_05410</name>
</gene>
<dbReference type="AlphaFoldDB" id="A0A4Q8LDJ8"/>
<dbReference type="RefSeq" id="WP_130550534.1">
    <property type="nucleotide sequence ID" value="NZ_SHMC01000002.1"/>
</dbReference>
<feature type="signal peptide" evidence="1">
    <location>
        <begin position="1"/>
        <end position="32"/>
    </location>
</feature>
<protein>
    <recommendedName>
        <fullName evidence="4">DUF2946 domain-containing protein</fullName>
    </recommendedName>
</protein>
<dbReference type="OrthoDB" id="5974854at2"/>
<reference evidence="2 3" key="1">
    <citation type="submission" date="2019-02" db="EMBL/GenBank/DDBJ databases">
        <title>WGS of Pseudoxanthomonas species novum from clinical isolates.</title>
        <authorList>
            <person name="Bernier A.-M."/>
            <person name="Bernard K."/>
            <person name="Vachon A."/>
        </authorList>
    </citation>
    <scope>NUCLEOTIDE SEQUENCE [LARGE SCALE GENOMIC DNA]</scope>
    <source>
        <strain evidence="2 3">NML171200</strain>
    </source>
</reference>
<evidence type="ECO:0008006" key="4">
    <source>
        <dbReference type="Google" id="ProtNLM"/>
    </source>
</evidence>
<evidence type="ECO:0000313" key="3">
    <source>
        <dbReference type="Proteomes" id="UP000292627"/>
    </source>
</evidence>
<dbReference type="EMBL" id="SHMC01000002">
    <property type="protein sequence ID" value="TAA26660.1"/>
    <property type="molecule type" value="Genomic_DNA"/>
</dbReference>
<organism evidence="2 3">
    <name type="scientific">Pseudoxanthomonas winnipegensis</name>
    <dbReference type="NCBI Taxonomy" id="2480810"/>
    <lineage>
        <taxon>Bacteria</taxon>
        <taxon>Pseudomonadati</taxon>
        <taxon>Pseudomonadota</taxon>
        <taxon>Gammaproteobacteria</taxon>
        <taxon>Lysobacterales</taxon>
        <taxon>Lysobacteraceae</taxon>
        <taxon>Pseudoxanthomonas</taxon>
    </lineage>
</organism>
<keyword evidence="1" id="KW-0732">Signal</keyword>
<proteinExistence type="predicted"/>
<sequence>MSLRLVHRCLSWLRLPALAMLLLAVLANPVLAAVGDLHEATRGNAAHLHQADEHALAADADAGDDAGDLLHALMHAAHCCGHLTAIPSQFAPPPMALARAVLQARVMLPARSHTPSLALRPPIAA</sequence>
<evidence type="ECO:0000256" key="1">
    <source>
        <dbReference type="SAM" id="SignalP"/>
    </source>
</evidence>
<comment type="caution">
    <text evidence="2">The sequence shown here is derived from an EMBL/GenBank/DDBJ whole genome shotgun (WGS) entry which is preliminary data.</text>
</comment>
<accession>A0A4Q8LDJ8</accession>